<dbReference type="InterPro" id="IPR023088">
    <property type="entry name" value="PDEase"/>
</dbReference>
<dbReference type="InterPro" id="IPR027359">
    <property type="entry name" value="Volt_channel_dom_sf"/>
</dbReference>
<dbReference type="InterPro" id="IPR036971">
    <property type="entry name" value="PDEase_catalytic_dom_sf"/>
</dbReference>
<dbReference type="eggNOG" id="KOG3688">
    <property type="taxonomic scope" value="Eukaryota"/>
</dbReference>
<evidence type="ECO:0000256" key="2">
    <source>
        <dbReference type="ARBA" id="ARBA00022692"/>
    </source>
</evidence>
<organism evidence="13 14">
    <name type="scientific">Ichthyophthirius multifiliis</name>
    <name type="common">White spot disease agent</name>
    <name type="synonym">Ich</name>
    <dbReference type="NCBI Taxonomy" id="5932"/>
    <lineage>
        <taxon>Eukaryota</taxon>
        <taxon>Sar</taxon>
        <taxon>Alveolata</taxon>
        <taxon>Ciliophora</taxon>
        <taxon>Intramacronucleata</taxon>
        <taxon>Oligohymenophorea</taxon>
        <taxon>Hymenostomatida</taxon>
        <taxon>Ophryoglenina</taxon>
        <taxon>Ichthyophthirius</taxon>
    </lineage>
</organism>
<feature type="binding site" evidence="9">
    <location>
        <position position="293"/>
    </location>
    <ligand>
        <name>Zn(2+)</name>
        <dbReference type="ChEBI" id="CHEBI:29105"/>
        <label>2</label>
    </ligand>
</feature>
<feature type="binding site" evidence="9">
    <location>
        <position position="254"/>
    </location>
    <ligand>
        <name>Zn(2+)</name>
        <dbReference type="ChEBI" id="CHEBI:29105"/>
        <label>1</label>
    </ligand>
</feature>
<dbReference type="EMBL" id="GL984391">
    <property type="protein sequence ID" value="EGR27021.1"/>
    <property type="molecule type" value="Genomic_DNA"/>
</dbReference>
<dbReference type="InterPro" id="IPR002073">
    <property type="entry name" value="PDEase_catalytic_dom"/>
</dbReference>
<dbReference type="PANTHER" id="PTHR11347">
    <property type="entry name" value="CYCLIC NUCLEOTIDE PHOSPHODIESTERASE"/>
    <property type="match status" value="1"/>
</dbReference>
<keyword evidence="2 11" id="KW-0812">Transmembrane</keyword>
<dbReference type="EC" id="3.1.4.-" evidence="10"/>
<evidence type="ECO:0000313" key="13">
    <source>
        <dbReference type="EMBL" id="EGR27021.1"/>
    </source>
</evidence>
<dbReference type="GO" id="GO:0004114">
    <property type="term" value="F:3',5'-cyclic-nucleotide phosphodiesterase activity"/>
    <property type="evidence" value="ECO:0007669"/>
    <property type="project" value="InterPro"/>
</dbReference>
<evidence type="ECO:0000313" key="14">
    <source>
        <dbReference type="Proteomes" id="UP000008983"/>
    </source>
</evidence>
<dbReference type="OMA" id="IRCITVG"/>
<evidence type="ECO:0000259" key="12">
    <source>
        <dbReference type="PROSITE" id="PS51845"/>
    </source>
</evidence>
<dbReference type="Pfam" id="PF00233">
    <property type="entry name" value="PDEase_I"/>
    <property type="match status" value="1"/>
</dbReference>
<reference evidence="13 14" key="1">
    <citation type="submission" date="2011-07" db="EMBL/GenBank/DDBJ databases">
        <authorList>
            <person name="Coyne R."/>
            <person name="Brami D."/>
            <person name="Johnson J."/>
            <person name="Hostetler J."/>
            <person name="Hannick L."/>
            <person name="Clark T."/>
            <person name="Cassidy-Hanley D."/>
            <person name="Inman J."/>
        </authorList>
    </citation>
    <scope>NUCLEOTIDE SEQUENCE [LARGE SCALE GENOMIC DNA]</scope>
    <source>
        <strain evidence="13 14">G5</strain>
    </source>
</reference>
<feature type="binding site" evidence="8">
    <location>
        <begin position="250"/>
        <end position="254"/>
    </location>
    <ligand>
        <name>AMP</name>
        <dbReference type="ChEBI" id="CHEBI:456215"/>
    </ligand>
</feature>
<evidence type="ECO:0000256" key="8">
    <source>
        <dbReference type="PIRSR" id="PIRSR623088-2"/>
    </source>
</evidence>
<keyword evidence="3 9" id="KW-0479">Metal-binding</keyword>
<comment type="similarity">
    <text evidence="10">Belongs to the cyclic nucleotide phosphodiesterase family.</text>
</comment>
<evidence type="ECO:0000256" key="6">
    <source>
        <dbReference type="ARBA" id="ARBA00023136"/>
    </source>
</evidence>
<feature type="transmembrane region" description="Helical" evidence="11">
    <location>
        <begin position="161"/>
        <end position="181"/>
    </location>
</feature>
<evidence type="ECO:0000256" key="4">
    <source>
        <dbReference type="ARBA" id="ARBA00022801"/>
    </source>
</evidence>
<accession>G0R694</accession>
<evidence type="ECO:0000256" key="10">
    <source>
        <dbReference type="RuleBase" id="RU363067"/>
    </source>
</evidence>
<dbReference type="GeneID" id="14903072"/>
<dbReference type="FunCoup" id="G0R694">
    <property type="interactions" value="27"/>
</dbReference>
<dbReference type="PROSITE" id="PS51845">
    <property type="entry name" value="PDEASE_I_2"/>
    <property type="match status" value="1"/>
</dbReference>
<evidence type="ECO:0000256" key="11">
    <source>
        <dbReference type="SAM" id="Phobius"/>
    </source>
</evidence>
<feature type="binding site" evidence="8">
    <location>
        <position position="418"/>
    </location>
    <ligand>
        <name>AMP</name>
        <dbReference type="ChEBI" id="CHEBI:456215"/>
    </ligand>
</feature>
<proteinExistence type="inferred from homology"/>
<feature type="binding site" evidence="9">
    <location>
        <position position="292"/>
    </location>
    <ligand>
        <name>Zn(2+)</name>
        <dbReference type="ChEBI" id="CHEBI:29105"/>
        <label>1</label>
    </ligand>
</feature>
<comment type="subcellular location">
    <subcellularLocation>
        <location evidence="1">Membrane</location>
        <topology evidence="1">Multi-pass membrane protein</topology>
    </subcellularLocation>
</comment>
<dbReference type="GO" id="GO:0016020">
    <property type="term" value="C:membrane"/>
    <property type="evidence" value="ECO:0007669"/>
    <property type="project" value="UniProtKB-SubCell"/>
</dbReference>
<feature type="transmembrane region" description="Helical" evidence="11">
    <location>
        <begin position="31"/>
        <end position="50"/>
    </location>
</feature>
<feature type="binding site" evidence="8">
    <location>
        <position position="293"/>
    </location>
    <ligand>
        <name>AMP</name>
        <dbReference type="ChEBI" id="CHEBI:456215"/>
    </ligand>
</feature>
<evidence type="ECO:0000256" key="1">
    <source>
        <dbReference type="ARBA" id="ARBA00004141"/>
    </source>
</evidence>
<comment type="cofactor">
    <cofactor evidence="10">
        <name>a divalent metal cation</name>
        <dbReference type="ChEBI" id="CHEBI:60240"/>
    </cofactor>
    <text evidence="10">Binds 2 divalent metal cations per subunit. Site 1 may preferentially bind zinc ions, while site 2 has a preference for magnesium and/or manganese ions.</text>
</comment>
<dbReference type="PRINTS" id="PR00387">
    <property type="entry name" value="PDIESTERASE1"/>
</dbReference>
<sequence>MQNHVKYNQIYFIKQEYIYNQKQYFNDKLQLLDAFIIIISIMLIIIEIKFDNITTFTNIAQIFRALFRLFRIFLLFRKVNTFKNSKIVNQIRTPAQKLIQILENLKDVFDNISIIRKFQWIIEVIQQNSLYEPQIEEKSQQQQQYQTTIVPQNILDYFNNYVFFIKGFMLYIFQMFNSFIIKKKKIKVEDISCFDCFELQKFGQGEELSYLLLFLFEKRQLINQLQIDFKIFFGFAKNIQNNYKQEAIYHSQLHAFDVTQFMHFLLIKCNFIDLAEVSPLEEAAIYISASSHDYQHPGLNNQYMINTQNNLALKYNDKSVLENFHVSKMFEDTLNNESINIFRSFTIKEFKIIRQIIINMILATDMSRHFSDIGKMKTRLDSGIFKYIIIFLFKKILDFDIKNKDKQNCMEILIHAADLSNPIKNWKISYQWSIKIMNEFFNQGDNEKQLGLPVTYLCDRDNVNIPKSQIGFIDFVVKPLFEICVSFLPELKVYLQNFDINKQQWKELENSKSFFFFFFFIIKYKGVKIYQEF</sequence>
<dbReference type="AlphaFoldDB" id="G0R694"/>
<keyword evidence="6 11" id="KW-0472">Membrane</keyword>
<gene>
    <name evidence="13" type="ORF">IMG5_203050</name>
</gene>
<keyword evidence="5 11" id="KW-1133">Transmembrane helix</keyword>
<dbReference type="RefSeq" id="XP_004023905.1">
    <property type="nucleotide sequence ID" value="XM_004023856.1"/>
</dbReference>
<dbReference type="PROSITE" id="PS00126">
    <property type="entry name" value="PDEASE_I_1"/>
    <property type="match status" value="1"/>
</dbReference>
<dbReference type="Gene3D" id="1.10.1300.10">
    <property type="entry name" value="3'5'-cyclic nucleotide phosphodiesterase, catalytic domain"/>
    <property type="match status" value="1"/>
</dbReference>
<name>G0R694_ICHMU</name>
<dbReference type="InterPro" id="IPR023174">
    <property type="entry name" value="PDEase_CS"/>
</dbReference>
<feature type="active site" description="Proton donor" evidence="7">
    <location>
        <position position="250"/>
    </location>
</feature>
<dbReference type="GO" id="GO:0007165">
    <property type="term" value="P:signal transduction"/>
    <property type="evidence" value="ECO:0007669"/>
    <property type="project" value="InterPro"/>
</dbReference>
<feature type="binding site" evidence="9">
    <location>
        <position position="293"/>
    </location>
    <ligand>
        <name>Zn(2+)</name>
        <dbReference type="ChEBI" id="CHEBI:29105"/>
        <label>1</label>
    </ligand>
</feature>
<protein>
    <recommendedName>
        <fullName evidence="10">Phosphodiesterase</fullName>
        <ecNumber evidence="10">3.1.4.-</ecNumber>
    </recommendedName>
</protein>
<dbReference type="Gene3D" id="1.20.120.350">
    <property type="entry name" value="Voltage-gated potassium channels. Chain C"/>
    <property type="match status" value="1"/>
</dbReference>
<feature type="binding site" evidence="9">
    <location>
        <position position="418"/>
    </location>
    <ligand>
        <name>Zn(2+)</name>
        <dbReference type="ChEBI" id="CHEBI:29105"/>
        <label>1</label>
    </ligand>
</feature>
<keyword evidence="14" id="KW-1185">Reference proteome</keyword>
<dbReference type="InParanoid" id="G0R694"/>
<dbReference type="SUPFAM" id="SSF109604">
    <property type="entry name" value="HD-domain/PDEase-like"/>
    <property type="match status" value="1"/>
</dbReference>
<evidence type="ECO:0000256" key="7">
    <source>
        <dbReference type="PIRSR" id="PIRSR623088-1"/>
    </source>
</evidence>
<feature type="domain" description="PDEase" evidence="12">
    <location>
        <begin position="147"/>
        <end position="512"/>
    </location>
</feature>
<feature type="binding site" evidence="8">
    <location>
        <position position="469"/>
    </location>
    <ligand>
        <name>AMP</name>
        <dbReference type="ChEBI" id="CHEBI:456215"/>
    </ligand>
</feature>
<feature type="transmembrane region" description="Helical" evidence="11">
    <location>
        <begin position="56"/>
        <end position="76"/>
    </location>
</feature>
<dbReference type="STRING" id="857967.G0R694"/>
<evidence type="ECO:0000256" key="3">
    <source>
        <dbReference type="ARBA" id="ARBA00022723"/>
    </source>
</evidence>
<dbReference type="GO" id="GO:0046872">
    <property type="term" value="F:metal ion binding"/>
    <property type="evidence" value="ECO:0007669"/>
    <property type="project" value="UniProtKB-KW"/>
</dbReference>
<evidence type="ECO:0000256" key="5">
    <source>
        <dbReference type="ARBA" id="ARBA00022989"/>
    </source>
</evidence>
<keyword evidence="4 10" id="KW-0378">Hydrolase</keyword>
<dbReference type="OrthoDB" id="342865at2759"/>
<evidence type="ECO:0000256" key="9">
    <source>
        <dbReference type="PIRSR" id="PIRSR623088-3"/>
    </source>
</evidence>
<dbReference type="Proteomes" id="UP000008983">
    <property type="component" value="Unassembled WGS sequence"/>
</dbReference>